<name>A0A165ZFT6_EXIGL</name>
<dbReference type="Proteomes" id="UP000077266">
    <property type="component" value="Unassembled WGS sequence"/>
</dbReference>
<sequence>MAANGRRPTHGRAAFLYSVLHFHADTPALGIDAPRRDARSPWPGARDLSTERRQLRLAFANQGTASTSLPRHRVVARVTHPPALQRTSDSRVHACDTHNSLHTRVHAHSFHVTRSVF</sequence>
<reference evidence="1 2" key="1">
    <citation type="journal article" date="2016" name="Mol. Biol. Evol.">
        <title>Comparative Genomics of Early-Diverging Mushroom-Forming Fungi Provides Insights into the Origins of Lignocellulose Decay Capabilities.</title>
        <authorList>
            <person name="Nagy L.G."/>
            <person name="Riley R."/>
            <person name="Tritt A."/>
            <person name="Adam C."/>
            <person name="Daum C."/>
            <person name="Floudas D."/>
            <person name="Sun H."/>
            <person name="Yadav J.S."/>
            <person name="Pangilinan J."/>
            <person name="Larsson K.H."/>
            <person name="Matsuura K."/>
            <person name="Barry K."/>
            <person name="Labutti K."/>
            <person name="Kuo R."/>
            <person name="Ohm R.A."/>
            <person name="Bhattacharya S.S."/>
            <person name="Shirouzu T."/>
            <person name="Yoshinaga Y."/>
            <person name="Martin F.M."/>
            <person name="Grigoriev I.V."/>
            <person name="Hibbett D.S."/>
        </authorList>
    </citation>
    <scope>NUCLEOTIDE SEQUENCE [LARGE SCALE GENOMIC DNA]</scope>
    <source>
        <strain evidence="1 2">HHB12029</strain>
    </source>
</reference>
<protein>
    <submittedName>
        <fullName evidence="1">Uncharacterized protein</fullName>
    </submittedName>
</protein>
<dbReference type="EMBL" id="KV426333">
    <property type="protein sequence ID" value="KZV82299.1"/>
    <property type="molecule type" value="Genomic_DNA"/>
</dbReference>
<dbReference type="InParanoid" id="A0A165ZFT6"/>
<keyword evidence="2" id="KW-1185">Reference proteome</keyword>
<organism evidence="1 2">
    <name type="scientific">Exidia glandulosa HHB12029</name>
    <dbReference type="NCBI Taxonomy" id="1314781"/>
    <lineage>
        <taxon>Eukaryota</taxon>
        <taxon>Fungi</taxon>
        <taxon>Dikarya</taxon>
        <taxon>Basidiomycota</taxon>
        <taxon>Agaricomycotina</taxon>
        <taxon>Agaricomycetes</taxon>
        <taxon>Auriculariales</taxon>
        <taxon>Exidiaceae</taxon>
        <taxon>Exidia</taxon>
    </lineage>
</organism>
<evidence type="ECO:0000313" key="1">
    <source>
        <dbReference type="EMBL" id="KZV82299.1"/>
    </source>
</evidence>
<gene>
    <name evidence="1" type="ORF">EXIGLDRAFT_729916</name>
</gene>
<accession>A0A165ZFT6</accession>
<evidence type="ECO:0000313" key="2">
    <source>
        <dbReference type="Proteomes" id="UP000077266"/>
    </source>
</evidence>
<dbReference type="AlphaFoldDB" id="A0A165ZFT6"/>
<proteinExistence type="predicted"/>